<dbReference type="AlphaFoldDB" id="A0A1A8S945"/>
<reference evidence="1" key="2">
    <citation type="submission" date="2016-06" db="EMBL/GenBank/DDBJ databases">
        <title>The genome of a short-lived fish provides insights into sex chromosome evolution and the genetic control of aging.</title>
        <authorList>
            <person name="Reichwald K."/>
            <person name="Felder M."/>
            <person name="Petzold A."/>
            <person name="Koch P."/>
            <person name="Groth M."/>
            <person name="Platzer M."/>
        </authorList>
    </citation>
    <scope>NUCLEOTIDE SEQUENCE</scope>
    <source>
        <tissue evidence="1">Brain</tissue>
    </source>
</reference>
<organism evidence="1">
    <name type="scientific">Nothobranchius rachovii</name>
    <name type="common">bluefin notho</name>
    <dbReference type="NCBI Taxonomy" id="451742"/>
    <lineage>
        <taxon>Eukaryota</taxon>
        <taxon>Metazoa</taxon>
        <taxon>Chordata</taxon>
        <taxon>Craniata</taxon>
        <taxon>Vertebrata</taxon>
        <taxon>Euteleostomi</taxon>
        <taxon>Actinopterygii</taxon>
        <taxon>Neopterygii</taxon>
        <taxon>Teleostei</taxon>
        <taxon>Neoteleostei</taxon>
        <taxon>Acanthomorphata</taxon>
        <taxon>Ovalentaria</taxon>
        <taxon>Atherinomorphae</taxon>
        <taxon>Cyprinodontiformes</taxon>
        <taxon>Nothobranchiidae</taxon>
        <taxon>Nothobranchius</taxon>
    </lineage>
</organism>
<gene>
    <name evidence="1" type="primary">Nfu_g_1_014016</name>
</gene>
<sequence>LWEYKIWSKRGRKRRETWVWRWRSHEESLKHINTLVNTPSCTGYTSYGGRTPQNSATPSAENRFATLRCLNRSPHVKTC</sequence>
<accession>A0A1A8S945</accession>
<evidence type="ECO:0000313" key="1">
    <source>
        <dbReference type="EMBL" id="SBS14143.1"/>
    </source>
</evidence>
<feature type="non-terminal residue" evidence="1">
    <location>
        <position position="79"/>
    </location>
</feature>
<reference evidence="1" key="1">
    <citation type="submission" date="2016-05" db="EMBL/GenBank/DDBJ databases">
        <authorList>
            <person name="Lavstsen T."/>
            <person name="Jespersen J.S."/>
        </authorList>
    </citation>
    <scope>NUCLEOTIDE SEQUENCE</scope>
    <source>
        <tissue evidence="1">Brain</tissue>
    </source>
</reference>
<dbReference type="EMBL" id="HAEI01011754">
    <property type="protein sequence ID" value="SBS14143.1"/>
    <property type="molecule type" value="Transcribed_RNA"/>
</dbReference>
<protein>
    <submittedName>
        <fullName evidence="1">Uncharacterized protein</fullName>
    </submittedName>
</protein>
<proteinExistence type="predicted"/>
<name>A0A1A8S945_9TELE</name>
<feature type="non-terminal residue" evidence="1">
    <location>
        <position position="1"/>
    </location>
</feature>